<accession>A0A317E1A4</accession>
<dbReference type="AlphaFoldDB" id="A0A317E1A4"/>
<dbReference type="OrthoDB" id="9799612at2"/>
<dbReference type="PANTHER" id="PTHR43798">
    <property type="entry name" value="MONOACYLGLYCEROL LIPASE"/>
    <property type="match status" value="1"/>
</dbReference>
<organism evidence="2 3">
    <name type="scientific">Zavarzinia aquatilis</name>
    <dbReference type="NCBI Taxonomy" id="2211142"/>
    <lineage>
        <taxon>Bacteria</taxon>
        <taxon>Pseudomonadati</taxon>
        <taxon>Pseudomonadota</taxon>
        <taxon>Alphaproteobacteria</taxon>
        <taxon>Rhodospirillales</taxon>
        <taxon>Zavarziniaceae</taxon>
        <taxon>Zavarzinia</taxon>
    </lineage>
</organism>
<dbReference type="Pfam" id="PF00561">
    <property type="entry name" value="Abhydrolase_1"/>
    <property type="match status" value="1"/>
</dbReference>
<reference evidence="2 3" key="1">
    <citation type="submission" date="2018-05" db="EMBL/GenBank/DDBJ databases">
        <title>Zavarzinia sp. HR-AS.</title>
        <authorList>
            <person name="Lee Y."/>
            <person name="Jeon C.O."/>
        </authorList>
    </citation>
    <scope>NUCLEOTIDE SEQUENCE [LARGE SCALE GENOMIC DNA]</scope>
    <source>
        <strain evidence="2 3">HR-AS</strain>
    </source>
</reference>
<dbReference type="InterPro" id="IPR050266">
    <property type="entry name" value="AB_hydrolase_sf"/>
</dbReference>
<dbReference type="Proteomes" id="UP000245461">
    <property type="component" value="Unassembled WGS sequence"/>
</dbReference>
<feature type="domain" description="AB hydrolase-1" evidence="1">
    <location>
        <begin position="62"/>
        <end position="293"/>
    </location>
</feature>
<comment type="caution">
    <text evidence="2">The sequence shown here is derived from an EMBL/GenBank/DDBJ whole genome shotgun (WGS) entry which is preliminary data.</text>
</comment>
<protein>
    <submittedName>
        <fullName evidence="2">3-oxoacyl-ACP reductase</fullName>
    </submittedName>
</protein>
<evidence type="ECO:0000313" key="2">
    <source>
        <dbReference type="EMBL" id="PWR20402.1"/>
    </source>
</evidence>
<dbReference type="EMBL" id="QGLE01000009">
    <property type="protein sequence ID" value="PWR20402.1"/>
    <property type="molecule type" value="Genomic_DNA"/>
</dbReference>
<dbReference type="SUPFAM" id="SSF53474">
    <property type="entry name" value="alpha/beta-Hydrolases"/>
    <property type="match status" value="1"/>
</dbReference>
<dbReference type="PRINTS" id="PR00111">
    <property type="entry name" value="ABHYDROLASE"/>
</dbReference>
<evidence type="ECO:0000313" key="3">
    <source>
        <dbReference type="Proteomes" id="UP000245461"/>
    </source>
</evidence>
<name>A0A317E1A4_9PROT</name>
<dbReference type="GO" id="GO:0046464">
    <property type="term" value="P:acylglycerol catabolic process"/>
    <property type="evidence" value="ECO:0007669"/>
    <property type="project" value="TreeGrafter"/>
</dbReference>
<dbReference type="GO" id="GO:0047372">
    <property type="term" value="F:monoacylglycerol lipase activity"/>
    <property type="evidence" value="ECO:0007669"/>
    <property type="project" value="TreeGrafter"/>
</dbReference>
<dbReference type="Gene3D" id="3.40.50.1820">
    <property type="entry name" value="alpha/beta hydrolase"/>
    <property type="match status" value="1"/>
</dbReference>
<dbReference type="InterPro" id="IPR000073">
    <property type="entry name" value="AB_hydrolase_1"/>
</dbReference>
<dbReference type="GO" id="GO:0016020">
    <property type="term" value="C:membrane"/>
    <property type="evidence" value="ECO:0007669"/>
    <property type="project" value="TreeGrafter"/>
</dbReference>
<dbReference type="PANTHER" id="PTHR43798:SF33">
    <property type="entry name" value="HYDROLASE, PUTATIVE (AFU_ORTHOLOGUE AFUA_2G14860)-RELATED"/>
    <property type="match status" value="1"/>
</dbReference>
<evidence type="ECO:0000259" key="1">
    <source>
        <dbReference type="Pfam" id="PF00561"/>
    </source>
</evidence>
<gene>
    <name evidence="2" type="ORF">DKG74_15465</name>
</gene>
<dbReference type="InterPro" id="IPR029058">
    <property type="entry name" value="AB_hydrolase_fold"/>
</dbReference>
<keyword evidence="3" id="KW-1185">Reference proteome</keyword>
<sequence>MHGPCGPSPLGRWFNSNWCEANEHRRIPVSAKSPIPVGKFLQLASGHKLHYHEVGTPSADRPSILCLHGSGPGASGYSNFKGNMAAFGAAGYHVIVPDYLGYGLSDKPETIEYSTDTHVPVIRELVDACGVTKVVPIGNSLGGAISLQFTLTYPEIVPKLILMAPGGLQEPQEYAFSMPGVLRMLQFISSRPFAIEDFRDLLGHLVFDPKHITDEAVAERWPVALEQPIPVYASMKVGVYADRLHELKCPVLAFWGTHDKFLPVAHASILADRCPQAKVIISNQCGHWVMIEDADYFNAECLGFLERPGL</sequence>
<proteinExistence type="predicted"/>